<organism evidence="2 3">
    <name type="scientific">Streptomyces dengpaensis</name>
    <dbReference type="NCBI Taxonomy" id="2049881"/>
    <lineage>
        <taxon>Bacteria</taxon>
        <taxon>Bacillati</taxon>
        <taxon>Actinomycetota</taxon>
        <taxon>Actinomycetes</taxon>
        <taxon>Kitasatosporales</taxon>
        <taxon>Streptomycetaceae</taxon>
        <taxon>Streptomyces</taxon>
    </lineage>
</organism>
<dbReference type="RefSeq" id="WP_099506733.1">
    <property type="nucleotide sequence ID" value="NZ_CP026652.1"/>
</dbReference>
<accession>A0ABM6SJN7</accession>
<dbReference type="InterPro" id="IPR051207">
    <property type="entry name" value="ComplexI_NDUFA9_subunit"/>
</dbReference>
<name>A0ABM6SJN7_9ACTN</name>
<evidence type="ECO:0000313" key="3">
    <source>
        <dbReference type="Proteomes" id="UP000238413"/>
    </source>
</evidence>
<dbReference type="EMBL" id="CP026652">
    <property type="protein sequence ID" value="AVH54842.1"/>
    <property type="molecule type" value="Genomic_DNA"/>
</dbReference>
<dbReference type="SUPFAM" id="SSF51735">
    <property type="entry name" value="NAD(P)-binding Rossmann-fold domains"/>
    <property type="match status" value="1"/>
</dbReference>
<reference evidence="2 3" key="1">
    <citation type="submission" date="2018-02" db="EMBL/GenBank/DDBJ databases">
        <title>Complete genome sequence of Streptomyces dengpaensis, the producer of angucyclines.</title>
        <authorList>
            <person name="Yumei L."/>
        </authorList>
    </citation>
    <scope>NUCLEOTIDE SEQUENCE [LARGE SCALE GENOMIC DNA]</scope>
    <source>
        <strain evidence="2 3">XZHG99</strain>
    </source>
</reference>
<dbReference type="InterPro" id="IPR036291">
    <property type="entry name" value="NAD(P)-bd_dom_sf"/>
</dbReference>
<dbReference type="Proteomes" id="UP000238413">
    <property type="component" value="Chromosome"/>
</dbReference>
<dbReference type="Pfam" id="PF13460">
    <property type="entry name" value="NAD_binding_10"/>
    <property type="match status" value="1"/>
</dbReference>
<dbReference type="PANTHER" id="PTHR12126">
    <property type="entry name" value="NADH-UBIQUINONE OXIDOREDUCTASE 39 KDA SUBUNIT-RELATED"/>
    <property type="match status" value="1"/>
</dbReference>
<keyword evidence="3" id="KW-1185">Reference proteome</keyword>
<proteinExistence type="predicted"/>
<evidence type="ECO:0000259" key="1">
    <source>
        <dbReference type="Pfam" id="PF13460"/>
    </source>
</evidence>
<gene>
    <name evidence="2" type="ORF">C4B68_02420</name>
</gene>
<protein>
    <submittedName>
        <fullName evidence="2">LysR family transcriptional regulator</fullName>
    </submittedName>
</protein>
<sequence length="250" mass="26413">MKFTVLGGSGLIGRQVVQLLSAAGHDVVSASRSTGVDVISGKGLDEALTDADVLIDLTNSPVFDESSIEFFERSMSNVGAAAEAASVRHHVILSIVGVDQVPRLDYYRAKVTQENLLENAATPYSIVRATQFFEFVEAILSWTTEGDTVRLPTTPLQPVAGADVAAAVAAAASGNPLQGIRNVAGPEVFPLDELGRITLAARPDGRHVVTDNEAGLFAVVTGDVLTAPEGADLAPTHYRDWLQQPQPNAR</sequence>
<evidence type="ECO:0000313" key="2">
    <source>
        <dbReference type="EMBL" id="AVH54842.1"/>
    </source>
</evidence>
<feature type="domain" description="NAD(P)-binding" evidence="1">
    <location>
        <begin position="7"/>
        <end position="172"/>
    </location>
</feature>
<dbReference type="InterPro" id="IPR016040">
    <property type="entry name" value="NAD(P)-bd_dom"/>
</dbReference>
<dbReference type="Gene3D" id="3.40.50.720">
    <property type="entry name" value="NAD(P)-binding Rossmann-like Domain"/>
    <property type="match status" value="1"/>
</dbReference>
<dbReference type="PANTHER" id="PTHR12126:SF11">
    <property type="entry name" value="NADH DEHYDROGENASE [UBIQUINONE] 1 ALPHA SUBCOMPLEX SUBUNIT 9, MITOCHONDRIAL"/>
    <property type="match status" value="1"/>
</dbReference>